<accession>A0A6G8PWJ7</accession>
<dbReference type="EMBL" id="CP045121">
    <property type="protein sequence ID" value="QIN78591.1"/>
    <property type="molecule type" value="Genomic_DNA"/>
</dbReference>
<proteinExistence type="predicted"/>
<keyword evidence="3" id="KW-1185">Reference proteome</keyword>
<dbReference type="Proteomes" id="UP000502706">
    <property type="component" value="Chromosome"/>
</dbReference>
<dbReference type="AlphaFoldDB" id="A0A6G8PWJ7"/>
<reference evidence="2 3" key="1">
    <citation type="submission" date="2019-10" db="EMBL/GenBank/DDBJ databases">
        <title>Rubrobacter sp nov SCSIO 52915 isolated from a deep-sea sediment in the South China Sea.</title>
        <authorList>
            <person name="Chen R.W."/>
        </authorList>
    </citation>
    <scope>NUCLEOTIDE SEQUENCE [LARGE SCALE GENOMIC DNA]</scope>
    <source>
        <strain evidence="2 3">SCSIO 52915</strain>
    </source>
</reference>
<organism evidence="2 3">
    <name type="scientific">Rubrobacter marinus</name>
    <dbReference type="NCBI Taxonomy" id="2653852"/>
    <lineage>
        <taxon>Bacteria</taxon>
        <taxon>Bacillati</taxon>
        <taxon>Actinomycetota</taxon>
        <taxon>Rubrobacteria</taxon>
        <taxon>Rubrobacterales</taxon>
        <taxon>Rubrobacteraceae</taxon>
        <taxon>Rubrobacter</taxon>
    </lineage>
</organism>
<evidence type="ECO:0008006" key="4">
    <source>
        <dbReference type="Google" id="ProtNLM"/>
    </source>
</evidence>
<evidence type="ECO:0000256" key="1">
    <source>
        <dbReference type="SAM" id="MobiDB-lite"/>
    </source>
</evidence>
<dbReference type="InterPro" id="IPR029055">
    <property type="entry name" value="Ntn_hydrolases_N"/>
</dbReference>
<evidence type="ECO:0000313" key="2">
    <source>
        <dbReference type="EMBL" id="QIN78591.1"/>
    </source>
</evidence>
<name>A0A6G8PWJ7_9ACTN</name>
<feature type="region of interest" description="Disordered" evidence="1">
    <location>
        <begin position="48"/>
        <end position="68"/>
    </location>
</feature>
<dbReference type="SUPFAM" id="SSF56235">
    <property type="entry name" value="N-terminal nucleophile aminohydrolases (Ntn hydrolases)"/>
    <property type="match status" value="1"/>
</dbReference>
<evidence type="ECO:0000313" key="3">
    <source>
        <dbReference type="Proteomes" id="UP000502706"/>
    </source>
</evidence>
<protein>
    <recommendedName>
        <fullName evidence="4">Gamma-glutamyltranspeptidase</fullName>
    </recommendedName>
</protein>
<dbReference type="Gene3D" id="3.60.20.40">
    <property type="match status" value="1"/>
</dbReference>
<gene>
    <name evidence="2" type="ORF">GBA65_08730</name>
</gene>
<sequence length="68" mass="7072">MIPDILAVEEGISQPVRDDLISRGHNVRPATAALGNAHALTIEYDEEGNPVRFNGGADPRGAGSAAGY</sequence>
<dbReference type="RefSeq" id="WP_166396270.1">
    <property type="nucleotide sequence ID" value="NZ_CP045121.1"/>
</dbReference>
<dbReference type="KEGG" id="rmar:GBA65_08730"/>
<dbReference type="InterPro" id="IPR043137">
    <property type="entry name" value="GGT_ssub_C"/>
</dbReference>